<sequence>MPNSNISPQEALRTLKEGNFRFYNNMSMNQDLLQQVKDTRFRQQPFAVVVSCMDSRTSAELIFDLGIGDIFSIRIAGNVITPGILGSLEYATAAAGARLILILGHTGCGAIKGACDDVRMGNLTGLLEHIKPAIARETTITENRSSDNEAFVTAVTHHNIQHSLEEVLAGSEVIRNLLQEGKVGIVTALYDIGNGRIEFFENEAVMPEMATMAGS</sequence>
<dbReference type="RefSeq" id="WP_344824888.1">
    <property type="nucleotide sequence ID" value="NZ_BAABEZ010000022.1"/>
</dbReference>
<dbReference type="PANTHER" id="PTHR11002">
    <property type="entry name" value="CARBONIC ANHYDRASE"/>
    <property type="match status" value="1"/>
</dbReference>
<organism evidence="2 3">
    <name type="scientific">Rurimicrobium arvi</name>
    <dbReference type="NCBI Taxonomy" id="2049916"/>
    <lineage>
        <taxon>Bacteria</taxon>
        <taxon>Pseudomonadati</taxon>
        <taxon>Bacteroidota</taxon>
        <taxon>Chitinophagia</taxon>
        <taxon>Chitinophagales</taxon>
        <taxon>Chitinophagaceae</taxon>
        <taxon>Rurimicrobium</taxon>
    </lineage>
</organism>
<dbReference type="EMBL" id="BAABEZ010000022">
    <property type="protein sequence ID" value="GAA4454025.1"/>
    <property type="molecule type" value="Genomic_DNA"/>
</dbReference>
<accession>A0ABP8MTI2</accession>
<dbReference type="NCBIfam" id="NF011765">
    <property type="entry name" value="PRK15219.1"/>
    <property type="match status" value="1"/>
</dbReference>
<proteinExistence type="inferred from homology"/>
<protein>
    <submittedName>
        <fullName evidence="2">Carbonic anhydrase family protein</fullName>
    </submittedName>
</protein>
<name>A0ABP8MTI2_9BACT</name>
<dbReference type="InterPro" id="IPR036874">
    <property type="entry name" value="Carbonic_anhydrase_sf"/>
</dbReference>
<dbReference type="PANTHER" id="PTHR11002:SF79">
    <property type="entry name" value="CARBONIC ANHYDRASE 2"/>
    <property type="match status" value="1"/>
</dbReference>
<reference evidence="3" key="1">
    <citation type="journal article" date="2019" name="Int. J. Syst. Evol. Microbiol.">
        <title>The Global Catalogue of Microorganisms (GCM) 10K type strain sequencing project: providing services to taxonomists for standard genome sequencing and annotation.</title>
        <authorList>
            <consortium name="The Broad Institute Genomics Platform"/>
            <consortium name="The Broad Institute Genome Sequencing Center for Infectious Disease"/>
            <person name="Wu L."/>
            <person name="Ma J."/>
        </authorList>
    </citation>
    <scope>NUCLEOTIDE SEQUENCE [LARGE SCALE GENOMIC DNA]</scope>
    <source>
        <strain evidence="3">JCM 31921</strain>
    </source>
</reference>
<dbReference type="Gene3D" id="3.40.1050.10">
    <property type="entry name" value="Carbonic anhydrase"/>
    <property type="match status" value="1"/>
</dbReference>
<dbReference type="InterPro" id="IPR001765">
    <property type="entry name" value="Carbonic_anhydrase"/>
</dbReference>
<dbReference type="SMART" id="SM00947">
    <property type="entry name" value="Pro_CA"/>
    <property type="match status" value="1"/>
</dbReference>
<keyword evidence="3" id="KW-1185">Reference proteome</keyword>
<dbReference type="Proteomes" id="UP001501410">
    <property type="component" value="Unassembled WGS sequence"/>
</dbReference>
<evidence type="ECO:0000256" key="1">
    <source>
        <dbReference type="ARBA" id="ARBA00006217"/>
    </source>
</evidence>
<evidence type="ECO:0000313" key="3">
    <source>
        <dbReference type="Proteomes" id="UP001501410"/>
    </source>
</evidence>
<gene>
    <name evidence="2" type="ORF">GCM10023092_15300</name>
</gene>
<dbReference type="Pfam" id="PF00484">
    <property type="entry name" value="Pro_CA"/>
    <property type="match status" value="1"/>
</dbReference>
<comment type="caution">
    <text evidence="2">The sequence shown here is derived from an EMBL/GenBank/DDBJ whole genome shotgun (WGS) entry which is preliminary data.</text>
</comment>
<dbReference type="SUPFAM" id="SSF53056">
    <property type="entry name" value="beta-carbonic anhydrase, cab"/>
    <property type="match status" value="1"/>
</dbReference>
<evidence type="ECO:0000313" key="2">
    <source>
        <dbReference type="EMBL" id="GAA4454025.1"/>
    </source>
</evidence>
<comment type="similarity">
    <text evidence="1">Belongs to the beta-class carbonic anhydrase family.</text>
</comment>